<name>A0AAX3U3P1_9VIBR</name>
<evidence type="ECO:0000313" key="2">
    <source>
        <dbReference type="Proteomes" id="UP001239257"/>
    </source>
</evidence>
<accession>A0AAX3U3P1</accession>
<dbReference type="AlphaFoldDB" id="A0AAX3U3P1"/>
<organism evidence="1 2">
    <name type="scientific">Vibrio aestuarianus</name>
    <dbReference type="NCBI Taxonomy" id="28171"/>
    <lineage>
        <taxon>Bacteria</taxon>
        <taxon>Pseudomonadati</taxon>
        <taxon>Pseudomonadota</taxon>
        <taxon>Gammaproteobacteria</taxon>
        <taxon>Vibrionales</taxon>
        <taxon>Vibrionaceae</taxon>
        <taxon>Vibrio</taxon>
    </lineage>
</organism>
<evidence type="ECO:0000313" key="1">
    <source>
        <dbReference type="EMBL" id="WGK81780.1"/>
    </source>
</evidence>
<gene>
    <name evidence="1" type="ORF">PYE51_00545</name>
</gene>
<dbReference type="RefSeq" id="WP_301064920.1">
    <property type="nucleotide sequence ID" value="NZ_CP118709.1"/>
</dbReference>
<sequence length="128" mass="14954">MNILRWDDTRIPHRLWIEKQDDNTTRICMKIIKHSSYEMIYLTLNVNYSYILNAWRGCAVPITREYTDDYVYSQVRCLLNLEQGSVLWSLIHVTHPDGTITSTDNLAFIPNMCQNKGKLIPISGFKSN</sequence>
<dbReference type="EMBL" id="CP118709">
    <property type="protein sequence ID" value="WGK81780.1"/>
    <property type="molecule type" value="Genomic_DNA"/>
</dbReference>
<proteinExistence type="predicted"/>
<protein>
    <submittedName>
        <fullName evidence="1">Uncharacterized protein</fullName>
    </submittedName>
</protein>
<dbReference type="Proteomes" id="UP001239257">
    <property type="component" value="Chromosome 1"/>
</dbReference>
<reference evidence="1" key="1">
    <citation type="submission" date="2022-02" db="EMBL/GenBank/DDBJ databases">
        <title>Emergence and expansion in Europe of a Vibrio aestuarianus clonal complex pathogenic for oysters.</title>
        <authorList>
            <person name="Mesnil A."/>
            <person name="Travers M.-A."/>
        </authorList>
    </citation>
    <scope>NUCLEOTIDE SEQUENCE</scope>
    <source>
        <strain evidence="1">U29</strain>
    </source>
</reference>